<dbReference type="EMBL" id="CP121196">
    <property type="protein sequence ID" value="XBH17808.1"/>
    <property type="molecule type" value="Genomic_DNA"/>
</dbReference>
<dbReference type="PANTHER" id="PTHR43283">
    <property type="entry name" value="BETA-LACTAMASE-RELATED"/>
    <property type="match status" value="1"/>
</dbReference>
<dbReference type="GO" id="GO:0016787">
    <property type="term" value="F:hydrolase activity"/>
    <property type="evidence" value="ECO:0007669"/>
    <property type="project" value="UniProtKB-KW"/>
</dbReference>
<name>A0AAU7DKI2_9BACT</name>
<dbReference type="Pfam" id="PF00144">
    <property type="entry name" value="Beta-lactamase"/>
    <property type="match status" value="1"/>
</dbReference>
<feature type="domain" description="Beta-lactamase-related" evidence="2">
    <location>
        <begin position="54"/>
        <end position="416"/>
    </location>
</feature>
<sequence>MTLTVAGLRRSCAFVCFVLSSVAGSMAIGQQLPTASPESVGLSSERLQRIAVAVDQSIKDQQIAGAVTMVVRHGKVAWVKGQGMLDRESAKPMPQDAMFRICSMTKPITTVAVMMLYEEGKFQLEDPISKYLPEFKNPKVLVKPANGGAAYSIPATREITIRDLLRHTSGLTYNWNQDLGKMYDDANVATGIMQYDGTIADSVKRLAAQPLLFNPGERWEYSLGVDVLGRLVEVVSGMPLDEFLRARIFEPLGMKDTYFFPPQEKVSRLATAYGIFDGKMTRFPDKPVVDGFLTYSADYPYNGPKKLFSGGGGLVSTAEDYARFCQMVLDNGTINGKHLLSRKTIELMTHDQLGKIGPEQGFGLGFGIDGTKAPLDELGTPGEFGWGGFFYTTFTIDPKEQMIVIFMVQLHPAGDVNIQNVVKTLAYQAIND</sequence>
<dbReference type="PANTHER" id="PTHR43283:SF3">
    <property type="entry name" value="BETA-LACTAMASE FAMILY PROTEIN (AFU_ORTHOLOGUE AFUA_5G07500)"/>
    <property type="match status" value="1"/>
</dbReference>
<organism evidence="3">
    <name type="scientific">Telmatobacter sp. DSM 110680</name>
    <dbReference type="NCBI Taxonomy" id="3036704"/>
    <lineage>
        <taxon>Bacteria</taxon>
        <taxon>Pseudomonadati</taxon>
        <taxon>Acidobacteriota</taxon>
        <taxon>Terriglobia</taxon>
        <taxon>Terriglobales</taxon>
        <taxon>Acidobacteriaceae</taxon>
        <taxon>Telmatobacter</taxon>
    </lineage>
</organism>
<evidence type="ECO:0000256" key="1">
    <source>
        <dbReference type="SAM" id="SignalP"/>
    </source>
</evidence>
<dbReference type="AlphaFoldDB" id="A0AAU7DKI2"/>
<dbReference type="RefSeq" id="WP_348263033.1">
    <property type="nucleotide sequence ID" value="NZ_CP121196.1"/>
</dbReference>
<feature type="chain" id="PRO_5043369310" evidence="1">
    <location>
        <begin position="28"/>
        <end position="432"/>
    </location>
</feature>
<dbReference type="EC" id="3.1.1.103" evidence="3"/>
<accession>A0AAU7DKI2</accession>
<keyword evidence="3" id="KW-0378">Hydrolase</keyword>
<dbReference type="InterPro" id="IPR012338">
    <property type="entry name" value="Beta-lactam/transpept-like"/>
</dbReference>
<gene>
    <name evidence="3" type="ORF">P8935_00405</name>
</gene>
<keyword evidence="1" id="KW-0732">Signal</keyword>
<dbReference type="InterPro" id="IPR050789">
    <property type="entry name" value="Diverse_Enzym_Activities"/>
</dbReference>
<dbReference type="SUPFAM" id="SSF56601">
    <property type="entry name" value="beta-lactamase/transpeptidase-like"/>
    <property type="match status" value="1"/>
</dbReference>
<reference evidence="3" key="1">
    <citation type="submission" date="2023-03" db="EMBL/GenBank/DDBJ databases">
        <title>Edaphobacter sp.</title>
        <authorList>
            <person name="Huber K.J."/>
            <person name="Papendorf J."/>
            <person name="Pilke C."/>
            <person name="Bunk B."/>
            <person name="Sproeer C."/>
            <person name="Pester M."/>
        </authorList>
    </citation>
    <scope>NUCLEOTIDE SEQUENCE</scope>
    <source>
        <strain evidence="3">DSM 110680</strain>
    </source>
</reference>
<feature type="signal peptide" evidence="1">
    <location>
        <begin position="1"/>
        <end position="27"/>
    </location>
</feature>
<evidence type="ECO:0000259" key="2">
    <source>
        <dbReference type="Pfam" id="PF00144"/>
    </source>
</evidence>
<protein>
    <submittedName>
        <fullName evidence="3">Serine hydrolase</fullName>
        <ecNumber evidence="3">3.1.1.103</ecNumber>
    </submittedName>
</protein>
<proteinExistence type="predicted"/>
<dbReference type="Gene3D" id="3.40.710.10">
    <property type="entry name" value="DD-peptidase/beta-lactamase superfamily"/>
    <property type="match status" value="1"/>
</dbReference>
<dbReference type="InterPro" id="IPR001466">
    <property type="entry name" value="Beta-lactam-related"/>
</dbReference>
<evidence type="ECO:0000313" key="3">
    <source>
        <dbReference type="EMBL" id="XBH17808.1"/>
    </source>
</evidence>